<feature type="chain" id="PRO_5034759546" evidence="1">
    <location>
        <begin position="29"/>
        <end position="309"/>
    </location>
</feature>
<gene>
    <name evidence="2" type="ORF">GCM10017566_24330</name>
</gene>
<reference evidence="2" key="1">
    <citation type="journal article" date="2014" name="Int. J. Syst. Evol. Microbiol.">
        <title>Complete genome sequence of Corynebacterium casei LMG S-19264T (=DSM 44701T), isolated from a smear-ripened cheese.</title>
        <authorList>
            <consortium name="US DOE Joint Genome Institute (JGI-PGF)"/>
            <person name="Walter F."/>
            <person name="Albersmeier A."/>
            <person name="Kalinowski J."/>
            <person name="Ruckert C."/>
        </authorList>
    </citation>
    <scope>NUCLEOTIDE SEQUENCE</scope>
    <source>
        <strain evidence="2">CGMCC 4.7679</strain>
    </source>
</reference>
<dbReference type="GO" id="GO:0016787">
    <property type="term" value="F:hydrolase activity"/>
    <property type="evidence" value="ECO:0007669"/>
    <property type="project" value="UniProtKB-KW"/>
</dbReference>
<dbReference type="EMBL" id="BNAV01000003">
    <property type="protein sequence ID" value="GHF50353.1"/>
    <property type="molecule type" value="Genomic_DNA"/>
</dbReference>
<dbReference type="RefSeq" id="WP_145934161.1">
    <property type="nucleotide sequence ID" value="NZ_BNAV01000003.1"/>
</dbReference>
<proteinExistence type="predicted"/>
<reference evidence="2" key="2">
    <citation type="submission" date="2020-09" db="EMBL/GenBank/DDBJ databases">
        <authorList>
            <person name="Sun Q."/>
            <person name="Zhou Y."/>
        </authorList>
    </citation>
    <scope>NUCLEOTIDE SEQUENCE</scope>
    <source>
        <strain evidence="2">CGMCC 4.7679</strain>
    </source>
</reference>
<evidence type="ECO:0000256" key="1">
    <source>
        <dbReference type="SAM" id="SignalP"/>
    </source>
</evidence>
<dbReference type="AlphaFoldDB" id="A0A8H9ITE1"/>
<dbReference type="CDD" id="cd00413">
    <property type="entry name" value="Glyco_hydrolase_16"/>
    <property type="match status" value="1"/>
</dbReference>
<feature type="signal peptide" evidence="1">
    <location>
        <begin position="1"/>
        <end position="28"/>
    </location>
</feature>
<name>A0A8H9ITE1_9PSEU</name>
<comment type="caution">
    <text evidence="2">The sequence shown here is derived from an EMBL/GenBank/DDBJ whole genome shotgun (WGS) entry which is preliminary data.</text>
</comment>
<evidence type="ECO:0000313" key="3">
    <source>
        <dbReference type="Proteomes" id="UP000658656"/>
    </source>
</evidence>
<accession>A0A8H9ITE1</accession>
<evidence type="ECO:0000313" key="2">
    <source>
        <dbReference type="EMBL" id="GHF50353.1"/>
    </source>
</evidence>
<protein>
    <submittedName>
        <fullName evidence="2">Glycosyl hydrolase</fullName>
    </submittedName>
</protein>
<dbReference type="OrthoDB" id="3404894at2"/>
<dbReference type="Proteomes" id="UP000658656">
    <property type="component" value="Unassembled WGS sequence"/>
</dbReference>
<organism evidence="2 3">
    <name type="scientific">Amycolatopsis bartoniae</name>
    <dbReference type="NCBI Taxonomy" id="941986"/>
    <lineage>
        <taxon>Bacteria</taxon>
        <taxon>Bacillati</taxon>
        <taxon>Actinomycetota</taxon>
        <taxon>Actinomycetes</taxon>
        <taxon>Pseudonocardiales</taxon>
        <taxon>Pseudonocardiaceae</taxon>
        <taxon>Amycolatopsis</taxon>
    </lineage>
</organism>
<sequence>MSPRKPLAVAAVLAAAAGLVLTQGPAQASSRSASCGVLFDDFHYTGPADPAFGAAGWATRNDVGSPGVAGAHWLTSNISFPTVAGEPVAQLSATTDGGAAGTTQAELYQNQQRFFEGTYASRVKFSDAPVSGTDGDHINETYFAISPLRYDRDPLYSELDFSEYLPNGGWGGSQADYQTSWYTYWNSPSWDGLRTSTAQNRSFDGWHDIVTQVSGGHVKYYLDGVLTADHTTDAQGDPVYPRTSMSIDYNLWFIDTAGHTNGTSTYAEQVDWTYYAGNQVLTPAAAVAQAATYRNTGTAHVDTVGTCGA</sequence>
<keyword evidence="3" id="KW-1185">Reference proteome</keyword>
<dbReference type="SUPFAM" id="SSF49899">
    <property type="entry name" value="Concanavalin A-like lectins/glucanases"/>
    <property type="match status" value="1"/>
</dbReference>
<keyword evidence="2" id="KW-0378">Hydrolase</keyword>
<dbReference type="InterPro" id="IPR013320">
    <property type="entry name" value="ConA-like_dom_sf"/>
</dbReference>
<keyword evidence="1" id="KW-0732">Signal</keyword>
<dbReference type="Gene3D" id="2.60.120.200">
    <property type="match status" value="1"/>
</dbReference>